<evidence type="ECO:0000313" key="2">
    <source>
        <dbReference type="Proteomes" id="UP000472355"/>
    </source>
</evidence>
<evidence type="ECO:0000313" key="1">
    <source>
        <dbReference type="EMBL" id="NFA43767.1"/>
    </source>
</evidence>
<reference evidence="1 2" key="1">
    <citation type="submission" date="2019-02" db="EMBL/GenBank/DDBJ databases">
        <title>Genome sequencing of Clostridium botulinum clinical isolates.</title>
        <authorList>
            <person name="Brunt J."/>
            <person name="Van Vliet A.H.M."/>
            <person name="Stringer S.C."/>
            <person name="Grant K.A."/>
            <person name="Carter A.C."/>
            <person name="Peck M.W."/>
        </authorList>
    </citation>
    <scope>NUCLEOTIDE SEQUENCE [LARGE SCALE GENOMIC DNA]</scope>
    <source>
        <strain evidence="1 2">H113700579</strain>
    </source>
</reference>
<gene>
    <name evidence="1" type="ORF">EXM65_14645</name>
</gene>
<dbReference type="AlphaFoldDB" id="A0A6M0SS53"/>
<proteinExistence type="predicted"/>
<accession>A0A6M0SS53</accession>
<dbReference type="Proteomes" id="UP000472355">
    <property type="component" value="Unassembled WGS sequence"/>
</dbReference>
<name>A0A6M0SS53_CLOBO</name>
<dbReference type="EMBL" id="SGKU01000048">
    <property type="protein sequence ID" value="NFA43767.1"/>
    <property type="molecule type" value="Genomic_DNA"/>
</dbReference>
<dbReference type="InterPro" id="IPR017642">
    <property type="entry name" value="DNA_S_mod_DndB"/>
</dbReference>
<sequence>MELPDERKLFTDINSNAKRVSMSLIIQYGSRDILNILIQELDKISYSLKIAKIELNKSKIVRPNNMEFYTGIRLKDFINYLLFGKNQLILRSKNKLKSNMMKLLVF</sequence>
<comment type="caution">
    <text evidence="1">The sequence shown here is derived from an EMBL/GenBank/DDBJ whole genome shotgun (WGS) entry which is preliminary data.</text>
</comment>
<dbReference type="Pfam" id="PF14072">
    <property type="entry name" value="DndB"/>
    <property type="match status" value="1"/>
</dbReference>
<organism evidence="1 2">
    <name type="scientific">Clostridium botulinum</name>
    <dbReference type="NCBI Taxonomy" id="1491"/>
    <lineage>
        <taxon>Bacteria</taxon>
        <taxon>Bacillati</taxon>
        <taxon>Bacillota</taxon>
        <taxon>Clostridia</taxon>
        <taxon>Eubacteriales</taxon>
        <taxon>Clostridiaceae</taxon>
        <taxon>Clostridium</taxon>
    </lineage>
</organism>
<protein>
    <submittedName>
        <fullName evidence="1">Uncharacterized protein</fullName>
    </submittedName>
</protein>